<evidence type="ECO:0000313" key="2">
    <source>
        <dbReference type="Proteomes" id="UP000076623"/>
    </source>
</evidence>
<sequence length="75" mass="8586">MGYILPYLPIQQMQYASRMEKAERGLPVVASVPPIQNEDVRSFQQKKSLTFEEKNSFNQILSEIEGKGLIINETI</sequence>
<keyword evidence="2" id="KW-1185">Reference proteome</keyword>
<gene>
    <name evidence="1" type="ORF">ABE65_007690</name>
</gene>
<dbReference type="OrthoDB" id="2706316at2"/>
<dbReference type="STRING" id="1221500.ABE65_007690"/>
<dbReference type="EMBL" id="CP015378">
    <property type="protein sequence ID" value="ANC76688.1"/>
    <property type="molecule type" value="Genomic_DNA"/>
</dbReference>
<evidence type="ECO:0000313" key="1">
    <source>
        <dbReference type="EMBL" id="ANC76688.1"/>
    </source>
</evidence>
<dbReference type="AlphaFoldDB" id="A0A160IKI4"/>
<organism evidence="1 2">
    <name type="scientific">Fictibacillus phosphorivorans</name>
    <dbReference type="NCBI Taxonomy" id="1221500"/>
    <lineage>
        <taxon>Bacteria</taxon>
        <taxon>Bacillati</taxon>
        <taxon>Bacillota</taxon>
        <taxon>Bacilli</taxon>
        <taxon>Bacillales</taxon>
        <taxon>Fictibacillaceae</taxon>
        <taxon>Fictibacillus</taxon>
    </lineage>
</organism>
<dbReference type="KEGG" id="fpn:ABE65_007690"/>
<dbReference type="RefSeq" id="WP_066393205.1">
    <property type="nucleotide sequence ID" value="NZ_CP015378.1"/>
</dbReference>
<name>A0A160IKI4_9BACL</name>
<accession>A0A160IKI4</accession>
<dbReference type="Proteomes" id="UP000076623">
    <property type="component" value="Chromosome"/>
</dbReference>
<reference evidence="1 2" key="1">
    <citation type="submission" date="2016-04" db="EMBL/GenBank/DDBJ databases">
        <title>Complete genome sequence of Fictibacillus phosphorivorans G25-29, a strain toxic to nematodes.</title>
        <authorList>
            <person name="Zheng Z."/>
        </authorList>
    </citation>
    <scope>NUCLEOTIDE SEQUENCE [LARGE SCALE GENOMIC DNA]</scope>
    <source>
        <strain evidence="1 2">G25-29</strain>
    </source>
</reference>
<protein>
    <submittedName>
        <fullName evidence="1">Uncharacterized protein</fullName>
    </submittedName>
</protein>
<proteinExistence type="predicted"/>